<dbReference type="PANTHER" id="PTHR42852">
    <property type="entry name" value="THIOL:DISULFIDE INTERCHANGE PROTEIN DSBE"/>
    <property type="match status" value="1"/>
</dbReference>
<reference evidence="2" key="1">
    <citation type="submission" date="2020-04" db="EMBL/GenBank/DDBJ databases">
        <authorList>
            <person name="Zhang T."/>
        </authorList>
    </citation>
    <scope>NUCLEOTIDE SEQUENCE</scope>
    <source>
        <strain evidence="2">HKST-UBA02</strain>
    </source>
</reference>
<comment type="caution">
    <text evidence="2">The sequence shown here is derived from an EMBL/GenBank/DDBJ whole genome shotgun (WGS) entry which is preliminary data.</text>
</comment>
<dbReference type="SUPFAM" id="SSF52833">
    <property type="entry name" value="Thioredoxin-like"/>
    <property type="match status" value="1"/>
</dbReference>
<dbReference type="InterPro" id="IPR017937">
    <property type="entry name" value="Thioredoxin_CS"/>
</dbReference>
<dbReference type="InterPro" id="IPR013766">
    <property type="entry name" value="Thioredoxin_domain"/>
</dbReference>
<dbReference type="PROSITE" id="PS51352">
    <property type="entry name" value="THIOREDOXIN_2"/>
    <property type="match status" value="1"/>
</dbReference>
<dbReference type="PANTHER" id="PTHR42852:SF13">
    <property type="entry name" value="PROTEIN DIPZ"/>
    <property type="match status" value="1"/>
</dbReference>
<dbReference type="Proteomes" id="UP000739538">
    <property type="component" value="Unassembled WGS sequence"/>
</dbReference>
<dbReference type="GO" id="GO:0016209">
    <property type="term" value="F:antioxidant activity"/>
    <property type="evidence" value="ECO:0007669"/>
    <property type="project" value="InterPro"/>
</dbReference>
<dbReference type="Gene3D" id="3.40.30.10">
    <property type="entry name" value="Glutaredoxin"/>
    <property type="match status" value="1"/>
</dbReference>
<dbReference type="InterPro" id="IPR050553">
    <property type="entry name" value="Thioredoxin_ResA/DsbE_sf"/>
</dbReference>
<dbReference type="AlphaFoldDB" id="A0A956NJF1"/>
<feature type="domain" description="Thioredoxin" evidence="1">
    <location>
        <begin position="56"/>
        <end position="186"/>
    </location>
</feature>
<sequence>PFLAGMIRDGKATSKMKEQHRRIFLATKSLEAAYDDYLVELERSAKERFREEVAEKMIDLEAPNFSLVNLEGKTVQLSDLQGKTVVLDFWATWCGPCKASFPGMQRAVNNFHDDDKVVFLFIDTWENAGDKEKNARDFITKMEYTFNVLMDNDNKVVADYKVEGIPTKFVIDPTGRIRFKSVGFSG</sequence>
<dbReference type="InterPro" id="IPR036249">
    <property type="entry name" value="Thioredoxin-like_sf"/>
</dbReference>
<accession>A0A956NJF1</accession>
<gene>
    <name evidence="2" type="ORF">KDA27_29055</name>
</gene>
<name>A0A956NJF1_UNCEI</name>
<dbReference type="InterPro" id="IPR000866">
    <property type="entry name" value="AhpC/TSA"/>
</dbReference>
<reference evidence="2" key="2">
    <citation type="journal article" date="2021" name="Microbiome">
        <title>Successional dynamics and alternative stable states in a saline activated sludge microbial community over 9 years.</title>
        <authorList>
            <person name="Wang Y."/>
            <person name="Ye J."/>
            <person name="Ju F."/>
            <person name="Liu L."/>
            <person name="Boyd J.A."/>
            <person name="Deng Y."/>
            <person name="Parks D.H."/>
            <person name="Jiang X."/>
            <person name="Yin X."/>
            <person name="Woodcroft B.J."/>
            <person name="Tyson G.W."/>
            <person name="Hugenholtz P."/>
            <person name="Polz M.F."/>
            <person name="Zhang T."/>
        </authorList>
    </citation>
    <scope>NUCLEOTIDE SEQUENCE</scope>
    <source>
        <strain evidence="2">HKST-UBA02</strain>
    </source>
</reference>
<evidence type="ECO:0000313" key="3">
    <source>
        <dbReference type="Proteomes" id="UP000739538"/>
    </source>
</evidence>
<protein>
    <submittedName>
        <fullName evidence="2">TlpA family protein disulfide reductase</fullName>
    </submittedName>
</protein>
<dbReference type="EMBL" id="JAGQHS010000584">
    <property type="protein sequence ID" value="MCA9759881.1"/>
    <property type="molecule type" value="Genomic_DNA"/>
</dbReference>
<dbReference type="CDD" id="cd02966">
    <property type="entry name" value="TlpA_like_family"/>
    <property type="match status" value="1"/>
</dbReference>
<dbReference type="PROSITE" id="PS00194">
    <property type="entry name" value="THIOREDOXIN_1"/>
    <property type="match status" value="1"/>
</dbReference>
<dbReference type="GO" id="GO:0016491">
    <property type="term" value="F:oxidoreductase activity"/>
    <property type="evidence" value="ECO:0007669"/>
    <property type="project" value="InterPro"/>
</dbReference>
<evidence type="ECO:0000313" key="2">
    <source>
        <dbReference type="EMBL" id="MCA9759881.1"/>
    </source>
</evidence>
<feature type="non-terminal residue" evidence="2">
    <location>
        <position position="186"/>
    </location>
</feature>
<feature type="non-terminal residue" evidence="2">
    <location>
        <position position="1"/>
    </location>
</feature>
<dbReference type="Pfam" id="PF00578">
    <property type="entry name" value="AhpC-TSA"/>
    <property type="match status" value="1"/>
</dbReference>
<evidence type="ECO:0000259" key="1">
    <source>
        <dbReference type="PROSITE" id="PS51352"/>
    </source>
</evidence>
<proteinExistence type="predicted"/>
<organism evidence="2 3">
    <name type="scientific">Eiseniibacteriota bacterium</name>
    <dbReference type="NCBI Taxonomy" id="2212470"/>
    <lineage>
        <taxon>Bacteria</taxon>
        <taxon>Candidatus Eiseniibacteriota</taxon>
    </lineage>
</organism>